<keyword evidence="2" id="KW-1185">Reference proteome</keyword>
<accession>A0AA36D2Z7</accession>
<dbReference type="AlphaFoldDB" id="A0AA36D2Z7"/>
<feature type="non-terminal residue" evidence="1">
    <location>
        <position position="248"/>
    </location>
</feature>
<gene>
    <name evidence="1" type="ORF">MSPICULIGERA_LOCUS17069</name>
</gene>
<evidence type="ECO:0000313" key="1">
    <source>
        <dbReference type="EMBL" id="CAJ0578828.1"/>
    </source>
</evidence>
<protein>
    <submittedName>
        <fullName evidence="1">Uncharacterized protein</fullName>
    </submittedName>
</protein>
<dbReference type="EMBL" id="CATQJA010002654">
    <property type="protein sequence ID" value="CAJ0578828.1"/>
    <property type="molecule type" value="Genomic_DNA"/>
</dbReference>
<comment type="caution">
    <text evidence="1">The sequence shown here is derived from an EMBL/GenBank/DDBJ whole genome shotgun (WGS) entry which is preliminary data.</text>
</comment>
<proteinExistence type="predicted"/>
<organism evidence="1 2">
    <name type="scientific">Mesorhabditis spiculigera</name>
    <dbReference type="NCBI Taxonomy" id="96644"/>
    <lineage>
        <taxon>Eukaryota</taxon>
        <taxon>Metazoa</taxon>
        <taxon>Ecdysozoa</taxon>
        <taxon>Nematoda</taxon>
        <taxon>Chromadorea</taxon>
        <taxon>Rhabditida</taxon>
        <taxon>Rhabditina</taxon>
        <taxon>Rhabditomorpha</taxon>
        <taxon>Rhabditoidea</taxon>
        <taxon>Rhabditidae</taxon>
        <taxon>Mesorhabditinae</taxon>
        <taxon>Mesorhabditis</taxon>
    </lineage>
</organism>
<evidence type="ECO:0000313" key="2">
    <source>
        <dbReference type="Proteomes" id="UP001177023"/>
    </source>
</evidence>
<sequence>MLITNSQLTVTARGDKVQLGNRKNSSLSFENVVLNTFVPKLYMDFGKISIKNCSISKIRNREISVSKYNRQLHIQDSTIENVEPDSFSGLAFKSFIVNGSSIASIEKRSFAEIEAEDIKFMETTIGDVGHAVWLGAKIGHFEFKRSQVHRWLVSNNKIRCESDDCEANSLQFRPFVHPLLWKFEGNTCLQKVTQACFQPSTVYYPGLICRSHWRLLECICSESTVAELPVKTNLTIMVLGDCEEVFPL</sequence>
<name>A0AA36D2Z7_9BILA</name>
<reference evidence="1" key="1">
    <citation type="submission" date="2023-06" db="EMBL/GenBank/DDBJ databases">
        <authorList>
            <person name="Delattre M."/>
        </authorList>
    </citation>
    <scope>NUCLEOTIDE SEQUENCE</scope>
    <source>
        <strain evidence="1">AF72</strain>
    </source>
</reference>
<dbReference type="Proteomes" id="UP001177023">
    <property type="component" value="Unassembled WGS sequence"/>
</dbReference>